<evidence type="ECO:0000313" key="3">
    <source>
        <dbReference type="Proteomes" id="UP001183643"/>
    </source>
</evidence>
<dbReference type="Pfam" id="PF06259">
    <property type="entry name" value="Abhydrolase_8"/>
    <property type="match status" value="1"/>
</dbReference>
<organism evidence="2 3">
    <name type="scientific">Catenuloplanes atrovinosus</name>
    <dbReference type="NCBI Taxonomy" id="137266"/>
    <lineage>
        <taxon>Bacteria</taxon>
        <taxon>Bacillati</taxon>
        <taxon>Actinomycetota</taxon>
        <taxon>Actinomycetes</taxon>
        <taxon>Micromonosporales</taxon>
        <taxon>Micromonosporaceae</taxon>
        <taxon>Catenuloplanes</taxon>
    </lineage>
</organism>
<comment type="caution">
    <text evidence="2">The sequence shown here is derived from an EMBL/GenBank/DDBJ whole genome shotgun (WGS) entry which is preliminary data.</text>
</comment>
<dbReference type="AlphaFoldDB" id="A0AAE3YM78"/>
<feature type="domain" description="DUF1023" evidence="1">
    <location>
        <begin position="232"/>
        <end position="393"/>
    </location>
</feature>
<protein>
    <recommendedName>
        <fullName evidence="1">DUF1023 domain-containing protein</fullName>
    </recommendedName>
</protein>
<sequence length="448" mass="47555">MSVNLYAEPDAMLQGAGRLAAAAAELAPAATKQAMAGTPAGEQFGRVPGSVAATAACRAAFDVLQRFLTETATRVERLSEAVRTVSGRYGRMDARLRQLYHELLTESDGQRRDNLGLAVATAPATGADPAAVDDWWQRRDADARERMVTTHPELIGALDGVPIEARDRANRALLERALAEQRQLLAEKNAGGSTAETLEVGGKVAALEAIQRRLADPGTRLPAFLVALDAGGDGRTIISAGNPDTASRSLTYVPGMYSNLASAPTIFDDIDVIAARAPQGTAMSLWLNYDAPNGLDEVQLRTHAQEAAPHLTRYLDGLRITHQGESAPWNVLLAHSYGTTTVGVTGATFGIDVDRAHLMGSIGTTVPSVHGLLGVDPGDVTVMTTPNDVAHLVPGYPGWHGPDPSLPEWNGVVIPLPYEGGMVDSHTMYLKDPRVQDFILKLLGGEGR</sequence>
<accession>A0AAE3YM78</accession>
<dbReference type="Proteomes" id="UP001183643">
    <property type="component" value="Unassembled WGS sequence"/>
</dbReference>
<dbReference type="RefSeq" id="WP_310366766.1">
    <property type="nucleotide sequence ID" value="NZ_JAVDYB010000001.1"/>
</dbReference>
<reference evidence="2" key="1">
    <citation type="submission" date="2023-07" db="EMBL/GenBank/DDBJ databases">
        <title>Sequencing the genomes of 1000 actinobacteria strains.</title>
        <authorList>
            <person name="Klenk H.-P."/>
        </authorList>
    </citation>
    <scope>NUCLEOTIDE SEQUENCE</scope>
    <source>
        <strain evidence="2">DSM 44707</strain>
    </source>
</reference>
<name>A0AAE3YM78_9ACTN</name>
<evidence type="ECO:0000313" key="2">
    <source>
        <dbReference type="EMBL" id="MDR7275602.1"/>
    </source>
</evidence>
<dbReference type="InterPro" id="IPR010427">
    <property type="entry name" value="DUF1023"/>
</dbReference>
<keyword evidence="3" id="KW-1185">Reference proteome</keyword>
<proteinExistence type="predicted"/>
<evidence type="ECO:0000259" key="1">
    <source>
        <dbReference type="Pfam" id="PF06259"/>
    </source>
</evidence>
<dbReference type="EMBL" id="JAVDYB010000001">
    <property type="protein sequence ID" value="MDR7275602.1"/>
    <property type="molecule type" value="Genomic_DNA"/>
</dbReference>
<gene>
    <name evidence="2" type="ORF">J2S41_002380</name>
</gene>